<dbReference type="AlphaFoldDB" id="A0A444HCV4"/>
<sequence>MSGQFINSEKLILFVFVFWFYFIGCFAQNARDIFIKDSIYPILNTEAIKNKAEYLKLKEGIVKLEKQYGYETNLKKRILEAAYVHNDITYFKAELTLLVKDHGFDVAYMSGDENYYSAIMKGALTKWFKEMYLKSHSEWLNNNFDKQIELRKLNAIHEKDQFVTSFAMNVLNVPGLDTAQKDAVKEHLAEYHYKTLLPVLDVVKTRNLLPNDKNFAVLQNNYDTALIHNLQFKGNMDRVWEILFPVYKNAYMAYDITNVMFQNYDFYHYQHYGTQVFDSYTIDQIPEQSRKGNKAIPVEDAVWLGKLKKEFKWTE</sequence>
<evidence type="ECO:0000313" key="2">
    <source>
        <dbReference type="Proteomes" id="UP000287527"/>
    </source>
</evidence>
<dbReference type="OrthoDB" id="1342114at2"/>
<protein>
    <submittedName>
        <fullName evidence="1">Uncharacterized protein</fullName>
    </submittedName>
</protein>
<reference evidence="1 2" key="1">
    <citation type="submission" date="2019-01" db="EMBL/GenBank/DDBJ databases">
        <title>Flavobacterium sp. nov.,isolated from freshwater.</title>
        <authorList>
            <person name="Zhang R."/>
            <person name="Du Z.-J."/>
        </authorList>
    </citation>
    <scope>NUCLEOTIDE SEQUENCE [LARGE SCALE GENOMIC DNA]</scope>
    <source>
        <strain evidence="1 2">1E403</strain>
    </source>
</reference>
<keyword evidence="2" id="KW-1185">Reference proteome</keyword>
<dbReference type="Proteomes" id="UP000287527">
    <property type="component" value="Unassembled WGS sequence"/>
</dbReference>
<name>A0A444HCV4_9FLAO</name>
<accession>A0A444HCV4</accession>
<dbReference type="EMBL" id="SBII01000003">
    <property type="protein sequence ID" value="RWX01598.1"/>
    <property type="molecule type" value="Genomic_DNA"/>
</dbReference>
<dbReference type="RefSeq" id="WP_128389135.1">
    <property type="nucleotide sequence ID" value="NZ_SBII01000003.1"/>
</dbReference>
<comment type="caution">
    <text evidence="1">The sequence shown here is derived from an EMBL/GenBank/DDBJ whole genome shotgun (WGS) entry which is preliminary data.</text>
</comment>
<evidence type="ECO:0000313" key="1">
    <source>
        <dbReference type="EMBL" id="RWX01598.1"/>
    </source>
</evidence>
<proteinExistence type="predicted"/>
<gene>
    <name evidence="1" type="ORF">EPI11_06510</name>
</gene>
<organism evidence="1 2">
    <name type="scientific">Flavobacterium cerinum</name>
    <dbReference type="NCBI Taxonomy" id="2502784"/>
    <lineage>
        <taxon>Bacteria</taxon>
        <taxon>Pseudomonadati</taxon>
        <taxon>Bacteroidota</taxon>
        <taxon>Flavobacteriia</taxon>
        <taxon>Flavobacteriales</taxon>
        <taxon>Flavobacteriaceae</taxon>
        <taxon>Flavobacterium</taxon>
    </lineage>
</organism>